<sequence length="106" mass="12159">MDDKGSTAHKHLLEVYRTRLQDANSKIMELEMAVSNGEARLEQIDMTDVETLAKTQDNLTNVQHELDLAKTEMAKLHVAVGRRQYELEMANLEVQRHLATIEDLQQ</sequence>
<reference evidence="2" key="1">
    <citation type="submission" date="2023-08" db="EMBL/GenBank/DDBJ databases">
        <title>Black Yeasts Isolated from many extreme environments.</title>
        <authorList>
            <person name="Coleine C."/>
            <person name="Stajich J.E."/>
            <person name="Selbmann L."/>
        </authorList>
    </citation>
    <scope>NUCLEOTIDE SEQUENCE</scope>
    <source>
        <strain evidence="2">CCFEE 5810</strain>
    </source>
</reference>
<dbReference type="AlphaFoldDB" id="A0AAN7WEK9"/>
<feature type="coiled-coil region" evidence="1">
    <location>
        <begin position="13"/>
        <end position="102"/>
    </location>
</feature>
<name>A0AAN7WEK9_9PEZI</name>
<evidence type="ECO:0000313" key="3">
    <source>
        <dbReference type="Proteomes" id="UP001310594"/>
    </source>
</evidence>
<organism evidence="2 3">
    <name type="scientific">Elasticomyces elasticus</name>
    <dbReference type="NCBI Taxonomy" id="574655"/>
    <lineage>
        <taxon>Eukaryota</taxon>
        <taxon>Fungi</taxon>
        <taxon>Dikarya</taxon>
        <taxon>Ascomycota</taxon>
        <taxon>Pezizomycotina</taxon>
        <taxon>Dothideomycetes</taxon>
        <taxon>Dothideomycetidae</taxon>
        <taxon>Mycosphaerellales</taxon>
        <taxon>Teratosphaeriaceae</taxon>
        <taxon>Elasticomyces</taxon>
    </lineage>
</organism>
<proteinExistence type="predicted"/>
<gene>
    <name evidence="2" type="ORF">LTR97_003886</name>
</gene>
<dbReference type="EMBL" id="JAVRQU010000005">
    <property type="protein sequence ID" value="KAK5702940.1"/>
    <property type="molecule type" value="Genomic_DNA"/>
</dbReference>
<comment type="caution">
    <text evidence="2">The sequence shown here is derived from an EMBL/GenBank/DDBJ whole genome shotgun (WGS) entry which is preliminary data.</text>
</comment>
<evidence type="ECO:0000256" key="1">
    <source>
        <dbReference type="SAM" id="Coils"/>
    </source>
</evidence>
<accession>A0AAN7WEK9</accession>
<evidence type="ECO:0000313" key="2">
    <source>
        <dbReference type="EMBL" id="KAK5702940.1"/>
    </source>
</evidence>
<protein>
    <submittedName>
        <fullName evidence="2">Uncharacterized protein</fullName>
    </submittedName>
</protein>
<dbReference type="Proteomes" id="UP001310594">
    <property type="component" value="Unassembled WGS sequence"/>
</dbReference>
<keyword evidence="1" id="KW-0175">Coiled coil</keyword>